<feature type="transmembrane region" description="Helical" evidence="1">
    <location>
        <begin position="67"/>
        <end position="83"/>
    </location>
</feature>
<keyword evidence="3" id="KW-1185">Reference proteome</keyword>
<accession>A0ABW6L061</accession>
<keyword evidence="1" id="KW-0812">Transmembrane</keyword>
<evidence type="ECO:0000313" key="2">
    <source>
        <dbReference type="EMBL" id="MFE9172575.1"/>
    </source>
</evidence>
<protein>
    <recommendedName>
        <fullName evidence="4">DUF2516 family protein</fullName>
    </recommendedName>
</protein>
<comment type="caution">
    <text evidence="2">The sequence shown here is derived from an EMBL/GenBank/DDBJ whole genome shotgun (WGS) entry which is preliminary data.</text>
</comment>
<evidence type="ECO:0000313" key="3">
    <source>
        <dbReference type="Proteomes" id="UP001601197"/>
    </source>
</evidence>
<sequence length="92" mass="9711">MSTFFLVIGMMVGLALGVMGVLTLVTDRVAAPWLRSGVGRPRVWGAGALLVGGAVAAARVLPFEVDVPLMLAGAVLMVLAQVPKRREKRQVQ</sequence>
<dbReference type="EMBL" id="JBIAFJ010000024">
    <property type="protein sequence ID" value="MFE9172575.1"/>
    <property type="molecule type" value="Genomic_DNA"/>
</dbReference>
<feature type="transmembrane region" description="Helical" evidence="1">
    <location>
        <begin position="43"/>
        <end position="61"/>
    </location>
</feature>
<keyword evidence="1" id="KW-0472">Membrane</keyword>
<evidence type="ECO:0008006" key="4">
    <source>
        <dbReference type="Google" id="ProtNLM"/>
    </source>
</evidence>
<evidence type="ECO:0000256" key="1">
    <source>
        <dbReference type="SAM" id="Phobius"/>
    </source>
</evidence>
<feature type="transmembrane region" description="Helical" evidence="1">
    <location>
        <begin position="6"/>
        <end position="31"/>
    </location>
</feature>
<name>A0ABW6L061_9ACTN</name>
<organism evidence="2 3">
    <name type="scientific">Streptomyces kebangsaanensis</name>
    <dbReference type="NCBI Taxonomy" id="864058"/>
    <lineage>
        <taxon>Bacteria</taxon>
        <taxon>Bacillati</taxon>
        <taxon>Actinomycetota</taxon>
        <taxon>Actinomycetes</taxon>
        <taxon>Kitasatosporales</taxon>
        <taxon>Streptomycetaceae</taxon>
        <taxon>Streptomyces</taxon>
    </lineage>
</organism>
<gene>
    <name evidence="2" type="ORF">ACFYNZ_24380</name>
</gene>
<proteinExistence type="predicted"/>
<dbReference type="Proteomes" id="UP001601197">
    <property type="component" value="Unassembled WGS sequence"/>
</dbReference>
<keyword evidence="1" id="KW-1133">Transmembrane helix</keyword>
<reference evidence="2 3" key="1">
    <citation type="submission" date="2024-10" db="EMBL/GenBank/DDBJ databases">
        <title>The Natural Products Discovery Center: Release of the First 8490 Sequenced Strains for Exploring Actinobacteria Biosynthetic Diversity.</title>
        <authorList>
            <person name="Kalkreuter E."/>
            <person name="Kautsar S.A."/>
            <person name="Yang D."/>
            <person name="Bader C.D."/>
            <person name="Teijaro C.N."/>
            <person name="Fluegel L."/>
            <person name="Davis C.M."/>
            <person name="Simpson J.R."/>
            <person name="Lauterbach L."/>
            <person name="Steele A.D."/>
            <person name="Gui C."/>
            <person name="Meng S."/>
            <person name="Li G."/>
            <person name="Viehrig K."/>
            <person name="Ye F."/>
            <person name="Su P."/>
            <person name="Kiefer A.F."/>
            <person name="Nichols A."/>
            <person name="Cepeda A.J."/>
            <person name="Yan W."/>
            <person name="Fan B."/>
            <person name="Jiang Y."/>
            <person name="Adhikari A."/>
            <person name="Zheng C.-J."/>
            <person name="Schuster L."/>
            <person name="Cowan T.M."/>
            <person name="Smanski M.J."/>
            <person name="Chevrette M.G."/>
            <person name="De Carvalho L.P.S."/>
            <person name="Shen B."/>
        </authorList>
    </citation>
    <scope>NUCLEOTIDE SEQUENCE [LARGE SCALE GENOMIC DNA]</scope>
    <source>
        <strain evidence="2 3">NPDC007147</strain>
    </source>
</reference>
<dbReference type="RefSeq" id="WP_388350239.1">
    <property type="nucleotide sequence ID" value="NZ_JBIAFJ010000024.1"/>
</dbReference>